<evidence type="ECO:0000313" key="2">
    <source>
        <dbReference type="Proteomes" id="UP001386955"/>
    </source>
</evidence>
<sequence>MLQRWVCRIFKKILRMHLYLKMEGVVVTYDHYSYWKDLHEQIAQQDKIAGGESMDYGSGRRRVEILSGKNYGCSQSYVATIASEVIRASHSGEATATKPWSFGDPESKRRKRIAKYKVYAVEGKVKATLRDGIRWIKHTCYRIVHGY</sequence>
<protein>
    <submittedName>
        <fullName evidence="1">Uncharacterized protein</fullName>
    </submittedName>
</protein>
<comment type="caution">
    <text evidence="1">The sequence shown here is derived from an EMBL/GenBank/DDBJ whole genome shotgun (WGS) entry which is preliminary data.</text>
</comment>
<reference evidence="1 2" key="1">
    <citation type="submission" date="2024-01" db="EMBL/GenBank/DDBJ databases">
        <title>The genomes of 5 underutilized Papilionoideae crops provide insights into root nodulation and disease resistanc.</title>
        <authorList>
            <person name="Jiang F."/>
        </authorList>
    </citation>
    <scope>NUCLEOTIDE SEQUENCE [LARGE SCALE GENOMIC DNA]</scope>
    <source>
        <strain evidence="1">DUOXIRENSHENG_FW03</strain>
        <tissue evidence="1">Leaves</tissue>
    </source>
</reference>
<keyword evidence="2" id="KW-1185">Reference proteome</keyword>
<evidence type="ECO:0000313" key="1">
    <source>
        <dbReference type="EMBL" id="KAK7392266.1"/>
    </source>
</evidence>
<dbReference type="Pfam" id="PF12023">
    <property type="entry name" value="DUF3511"/>
    <property type="match status" value="1"/>
</dbReference>
<dbReference type="AlphaFoldDB" id="A0AAN9SAV4"/>
<proteinExistence type="predicted"/>
<dbReference type="PANTHER" id="PTHR33193:SF66">
    <property type="entry name" value="DUF3511 DOMAIN PROTEIN"/>
    <property type="match status" value="1"/>
</dbReference>
<dbReference type="Proteomes" id="UP001386955">
    <property type="component" value="Unassembled WGS sequence"/>
</dbReference>
<dbReference type="EMBL" id="JAYMYS010000005">
    <property type="protein sequence ID" value="KAK7392266.1"/>
    <property type="molecule type" value="Genomic_DNA"/>
</dbReference>
<organism evidence="1 2">
    <name type="scientific">Psophocarpus tetragonolobus</name>
    <name type="common">Winged bean</name>
    <name type="synonym">Dolichos tetragonolobus</name>
    <dbReference type="NCBI Taxonomy" id="3891"/>
    <lineage>
        <taxon>Eukaryota</taxon>
        <taxon>Viridiplantae</taxon>
        <taxon>Streptophyta</taxon>
        <taxon>Embryophyta</taxon>
        <taxon>Tracheophyta</taxon>
        <taxon>Spermatophyta</taxon>
        <taxon>Magnoliopsida</taxon>
        <taxon>eudicotyledons</taxon>
        <taxon>Gunneridae</taxon>
        <taxon>Pentapetalae</taxon>
        <taxon>rosids</taxon>
        <taxon>fabids</taxon>
        <taxon>Fabales</taxon>
        <taxon>Fabaceae</taxon>
        <taxon>Papilionoideae</taxon>
        <taxon>50 kb inversion clade</taxon>
        <taxon>NPAAA clade</taxon>
        <taxon>indigoferoid/millettioid clade</taxon>
        <taxon>Phaseoleae</taxon>
        <taxon>Psophocarpus</taxon>
    </lineage>
</organism>
<gene>
    <name evidence="1" type="ORF">VNO78_20698</name>
</gene>
<dbReference type="PANTHER" id="PTHR33193">
    <property type="entry name" value="DOMAIN PROTEIN, PUTATIVE (DUF3511)-RELATED"/>
    <property type="match status" value="1"/>
</dbReference>
<dbReference type="InterPro" id="IPR021899">
    <property type="entry name" value="DUF3511"/>
</dbReference>
<name>A0AAN9SAV4_PSOTE</name>
<accession>A0AAN9SAV4</accession>